<sequence>MRSEDQIKSKLIQLKSLNGKNLEVEKQIEILEWVLNEPTEKYHNK</sequence>
<evidence type="ECO:0000313" key="1">
    <source>
        <dbReference type="EMBL" id="MFC5651398.1"/>
    </source>
</evidence>
<comment type="caution">
    <text evidence="1">The sequence shown here is derived from an EMBL/GenBank/DDBJ whole genome shotgun (WGS) entry which is preliminary data.</text>
</comment>
<gene>
    <name evidence="1" type="ORF">ACFPYJ_20235</name>
</gene>
<organism evidence="1 2">
    <name type="scientific">Paenibacillus solisilvae</name>
    <dbReference type="NCBI Taxonomy" id="2486751"/>
    <lineage>
        <taxon>Bacteria</taxon>
        <taxon>Bacillati</taxon>
        <taxon>Bacillota</taxon>
        <taxon>Bacilli</taxon>
        <taxon>Bacillales</taxon>
        <taxon>Paenibacillaceae</taxon>
        <taxon>Paenibacillus</taxon>
    </lineage>
</organism>
<name>A0ABW0W133_9BACL</name>
<dbReference type="Proteomes" id="UP001596047">
    <property type="component" value="Unassembled WGS sequence"/>
</dbReference>
<accession>A0ABW0W133</accession>
<keyword evidence="2" id="KW-1185">Reference proteome</keyword>
<dbReference type="RefSeq" id="WP_379190021.1">
    <property type="nucleotide sequence ID" value="NZ_JBHSOW010000076.1"/>
</dbReference>
<reference evidence="2" key="1">
    <citation type="journal article" date="2019" name="Int. J. Syst. Evol. Microbiol.">
        <title>The Global Catalogue of Microorganisms (GCM) 10K type strain sequencing project: providing services to taxonomists for standard genome sequencing and annotation.</title>
        <authorList>
            <consortium name="The Broad Institute Genomics Platform"/>
            <consortium name="The Broad Institute Genome Sequencing Center for Infectious Disease"/>
            <person name="Wu L."/>
            <person name="Ma J."/>
        </authorList>
    </citation>
    <scope>NUCLEOTIDE SEQUENCE [LARGE SCALE GENOMIC DNA]</scope>
    <source>
        <strain evidence="2">CGMCC 1.3240</strain>
    </source>
</reference>
<evidence type="ECO:0008006" key="3">
    <source>
        <dbReference type="Google" id="ProtNLM"/>
    </source>
</evidence>
<protein>
    <recommendedName>
        <fullName evidence="3">Aspartyl-phosphate phosphatase Spo0E family protein</fullName>
    </recommendedName>
</protein>
<proteinExistence type="predicted"/>
<dbReference type="EMBL" id="JBHSOW010000076">
    <property type="protein sequence ID" value="MFC5651398.1"/>
    <property type="molecule type" value="Genomic_DNA"/>
</dbReference>
<evidence type="ECO:0000313" key="2">
    <source>
        <dbReference type="Proteomes" id="UP001596047"/>
    </source>
</evidence>